<name>A0A1K2IL76_9FLAO</name>
<dbReference type="RefSeq" id="WP_072402449.1">
    <property type="nucleotide sequence ID" value="NZ_FPKV01000002.1"/>
</dbReference>
<dbReference type="AlphaFoldDB" id="A0A1K2IL76"/>
<dbReference type="Proteomes" id="UP000182544">
    <property type="component" value="Unassembled WGS sequence"/>
</dbReference>
<evidence type="ECO:0000313" key="3">
    <source>
        <dbReference type="Proteomes" id="UP000182544"/>
    </source>
</evidence>
<proteinExistence type="predicted"/>
<evidence type="ECO:0000259" key="1">
    <source>
        <dbReference type="Pfam" id="PF04230"/>
    </source>
</evidence>
<dbReference type="GO" id="GO:0016740">
    <property type="term" value="F:transferase activity"/>
    <property type="evidence" value="ECO:0007669"/>
    <property type="project" value="UniProtKB-KW"/>
</dbReference>
<organism evidence="2 3">
    <name type="scientific">Flaviramulus basaltis</name>
    <dbReference type="NCBI Taxonomy" id="369401"/>
    <lineage>
        <taxon>Bacteria</taxon>
        <taxon>Pseudomonadati</taxon>
        <taxon>Bacteroidota</taxon>
        <taxon>Flavobacteriia</taxon>
        <taxon>Flavobacteriales</taxon>
        <taxon>Flavobacteriaceae</taxon>
        <taxon>Flaviramulus</taxon>
    </lineage>
</organism>
<dbReference type="OrthoDB" id="2082405at2"/>
<dbReference type="PANTHER" id="PTHR36836">
    <property type="entry name" value="COLANIC ACID BIOSYNTHESIS PROTEIN WCAK"/>
    <property type="match status" value="1"/>
</dbReference>
<reference evidence="2 3" key="1">
    <citation type="submission" date="2016-10" db="EMBL/GenBank/DDBJ databases">
        <authorList>
            <person name="de Groot N.N."/>
        </authorList>
    </citation>
    <scope>NUCLEOTIDE SEQUENCE [LARGE SCALE GENOMIC DNA]</scope>
    <source>
        <strain evidence="2 3">DSM 18180</strain>
    </source>
</reference>
<keyword evidence="3" id="KW-1185">Reference proteome</keyword>
<keyword evidence="2" id="KW-0808">Transferase</keyword>
<gene>
    <name evidence="2" type="ORF">SAMN05428642_1021104</name>
</gene>
<dbReference type="STRING" id="369401.SAMN05428642_1021104"/>
<accession>A0A1K2IL76</accession>
<dbReference type="Pfam" id="PF04230">
    <property type="entry name" value="PS_pyruv_trans"/>
    <property type="match status" value="1"/>
</dbReference>
<sequence length="395" mass="45428">MTKLIKKAKNVVKSLIGFNRVKNILPQIKGENLNKSKKKLFHISAFNYGNAGDILLPLALQDTWNMENKFFGWENQLIYPTVDSKLVKKINKSKGLIIGGGGLFLKDTNANNMSGWQWPCSVEMLSKIKVPIFFYAVGYNRFRGQEEFEPIFKENIKAFAEKAVYIGLRNNGSIDALKNYLPNYLHKKLKFQPCMTTFLSELYSNEIDFNCDKQNFIAFNAAFDRSHLRFGINIGEILTDISIVLRELSEIIPLKFYSHMNSDETIIPFLQSHGVKYELVRLNNTHPKHILEAYTKPKLVIGMRGHAQMIPFGCKTPIISIVSHNKLQWFLDDIGMPEWGVDVKSSNFKEDLKLKVLKALENTENNIKYIEKKQKELFEISMKNVREGFSALNTK</sequence>
<dbReference type="EMBL" id="FPKV01000002">
    <property type="protein sequence ID" value="SFZ92968.1"/>
    <property type="molecule type" value="Genomic_DNA"/>
</dbReference>
<dbReference type="InterPro" id="IPR007345">
    <property type="entry name" value="Polysacch_pyruvyl_Trfase"/>
</dbReference>
<feature type="domain" description="Polysaccharide pyruvyl transferase" evidence="1">
    <location>
        <begin position="85"/>
        <end position="324"/>
    </location>
</feature>
<evidence type="ECO:0000313" key="2">
    <source>
        <dbReference type="EMBL" id="SFZ92968.1"/>
    </source>
</evidence>
<dbReference type="PANTHER" id="PTHR36836:SF1">
    <property type="entry name" value="COLANIC ACID BIOSYNTHESIS PROTEIN WCAK"/>
    <property type="match status" value="1"/>
</dbReference>
<protein>
    <submittedName>
        <fullName evidence="2">Polysaccharide pyruvyl transferase family protein WcaK</fullName>
    </submittedName>
</protein>